<keyword evidence="2" id="KW-1185">Reference proteome</keyword>
<accession>A0A7K0DSC5</accession>
<reference evidence="1 2" key="1">
    <citation type="submission" date="2019-10" db="EMBL/GenBank/DDBJ databases">
        <title>Nocardia macrotermitis sp. nov. and Nocardia aurantia sp. nov., isolated from the gut of fungus growing-termite Macrotermes natalensis.</title>
        <authorList>
            <person name="Benndorf R."/>
            <person name="Schwitalla J."/>
            <person name="Martin K."/>
            <person name="De Beer W."/>
            <person name="Kaster A.-K."/>
            <person name="Vollmers J."/>
            <person name="Poulsen M."/>
            <person name="Beemelmanns C."/>
        </authorList>
    </citation>
    <scope>NUCLEOTIDE SEQUENCE [LARGE SCALE GENOMIC DNA]</scope>
    <source>
        <strain evidence="1 2">RB56</strain>
    </source>
</reference>
<dbReference type="Proteomes" id="UP000431401">
    <property type="component" value="Unassembled WGS sequence"/>
</dbReference>
<evidence type="ECO:0000313" key="2">
    <source>
        <dbReference type="Proteomes" id="UP000431401"/>
    </source>
</evidence>
<organism evidence="1 2">
    <name type="scientific">Nocardia aurantia</name>
    <dbReference type="NCBI Taxonomy" id="2585199"/>
    <lineage>
        <taxon>Bacteria</taxon>
        <taxon>Bacillati</taxon>
        <taxon>Actinomycetota</taxon>
        <taxon>Actinomycetes</taxon>
        <taxon>Mycobacteriales</taxon>
        <taxon>Nocardiaceae</taxon>
        <taxon>Nocardia</taxon>
    </lineage>
</organism>
<proteinExistence type="predicted"/>
<dbReference type="AlphaFoldDB" id="A0A7K0DSC5"/>
<sequence length="130" mass="13554">MDVAESVSVVTSGNSSDLHTLRSRLAAEETLRGRVRLISKVPPVGTLGSAIETVTVALRSDGAAMALAGALVAWIRTQPGDLTVNVSRSDGTTVELSAERARLDDENTRSLLTDLLAGSVDAHDTRTGQG</sequence>
<dbReference type="EMBL" id="WEGI01000009">
    <property type="protein sequence ID" value="MQY28498.1"/>
    <property type="molecule type" value="Genomic_DNA"/>
</dbReference>
<evidence type="ECO:0000313" key="1">
    <source>
        <dbReference type="EMBL" id="MQY28498.1"/>
    </source>
</evidence>
<dbReference type="OrthoDB" id="4326567at2"/>
<dbReference type="InterPro" id="IPR045428">
    <property type="entry name" value="EACC1"/>
</dbReference>
<protein>
    <submittedName>
        <fullName evidence="1">Uncharacterized protein</fullName>
    </submittedName>
</protein>
<comment type="caution">
    <text evidence="1">The sequence shown here is derived from an EMBL/GenBank/DDBJ whole genome shotgun (WGS) entry which is preliminary data.</text>
</comment>
<dbReference type="Pfam" id="PF19953">
    <property type="entry name" value="EACC1"/>
    <property type="match status" value="1"/>
</dbReference>
<name>A0A7K0DSC5_9NOCA</name>
<gene>
    <name evidence="1" type="ORF">NRB56_40820</name>
</gene>